<protein>
    <submittedName>
        <fullName evidence="1">Uncharacterized protein</fullName>
    </submittedName>
</protein>
<organism evidence="1 2">
    <name type="scientific">Paramecium octaurelia</name>
    <dbReference type="NCBI Taxonomy" id="43137"/>
    <lineage>
        <taxon>Eukaryota</taxon>
        <taxon>Sar</taxon>
        <taxon>Alveolata</taxon>
        <taxon>Ciliophora</taxon>
        <taxon>Intramacronucleata</taxon>
        <taxon>Oligohymenophorea</taxon>
        <taxon>Peniculida</taxon>
        <taxon>Parameciidae</taxon>
        <taxon>Paramecium</taxon>
    </lineage>
</organism>
<sequence length="238" mass="27861">MGIQCFKCQNEEQQIITQSDVNHYIQQKNVQNQQKKDNKEQINDNISISQHSYFGPSKQQYECQWNPNICIAAKNDSNLEAFEESQVQTNQNIRPANPEQQRQLISFIYSDQTIPTMLQLSQVSEQLIMGKICQNYKHDQNHQTRTKSENVINRRQTQERNFLDSKIINKELKKEKNRMLSNKSIKQIHPKQVQNKNQTLKIFINGQGLHNSSAPSSQQSIRCKSMRSTPNKVRLFKI</sequence>
<evidence type="ECO:0000313" key="1">
    <source>
        <dbReference type="EMBL" id="CAD8200132.1"/>
    </source>
</evidence>
<dbReference type="OrthoDB" id="309074at2759"/>
<dbReference type="Proteomes" id="UP000683925">
    <property type="component" value="Unassembled WGS sequence"/>
</dbReference>
<dbReference type="OMA" id="WNPNICI"/>
<keyword evidence="2" id="KW-1185">Reference proteome</keyword>
<gene>
    <name evidence="1" type="ORF">POCTA_138.1.T1210063</name>
</gene>
<comment type="caution">
    <text evidence="1">The sequence shown here is derived from an EMBL/GenBank/DDBJ whole genome shotgun (WGS) entry which is preliminary data.</text>
</comment>
<name>A0A8S1XHV3_PAROT</name>
<evidence type="ECO:0000313" key="2">
    <source>
        <dbReference type="Proteomes" id="UP000683925"/>
    </source>
</evidence>
<proteinExistence type="predicted"/>
<accession>A0A8S1XHV3</accession>
<dbReference type="EMBL" id="CAJJDP010000121">
    <property type="protein sequence ID" value="CAD8200132.1"/>
    <property type="molecule type" value="Genomic_DNA"/>
</dbReference>
<dbReference type="AlphaFoldDB" id="A0A8S1XHV3"/>
<reference evidence="1" key="1">
    <citation type="submission" date="2021-01" db="EMBL/GenBank/DDBJ databases">
        <authorList>
            <consortium name="Genoscope - CEA"/>
            <person name="William W."/>
        </authorList>
    </citation>
    <scope>NUCLEOTIDE SEQUENCE</scope>
</reference>